<gene>
    <name evidence="2" type="ORF">EVAR_9305_1</name>
</gene>
<feature type="compositionally biased region" description="Polar residues" evidence="1">
    <location>
        <begin position="94"/>
        <end position="104"/>
    </location>
</feature>
<feature type="compositionally biased region" description="Basic and acidic residues" evidence="1">
    <location>
        <begin position="1"/>
        <end position="16"/>
    </location>
</feature>
<organism evidence="2 3">
    <name type="scientific">Eumeta variegata</name>
    <name type="common">Bagworm moth</name>
    <name type="synonym">Eumeta japonica</name>
    <dbReference type="NCBI Taxonomy" id="151549"/>
    <lineage>
        <taxon>Eukaryota</taxon>
        <taxon>Metazoa</taxon>
        <taxon>Ecdysozoa</taxon>
        <taxon>Arthropoda</taxon>
        <taxon>Hexapoda</taxon>
        <taxon>Insecta</taxon>
        <taxon>Pterygota</taxon>
        <taxon>Neoptera</taxon>
        <taxon>Endopterygota</taxon>
        <taxon>Lepidoptera</taxon>
        <taxon>Glossata</taxon>
        <taxon>Ditrysia</taxon>
        <taxon>Tineoidea</taxon>
        <taxon>Psychidae</taxon>
        <taxon>Oiketicinae</taxon>
        <taxon>Eumeta</taxon>
    </lineage>
</organism>
<reference evidence="2 3" key="1">
    <citation type="journal article" date="2019" name="Commun. Biol.">
        <title>The bagworm genome reveals a unique fibroin gene that provides high tensile strength.</title>
        <authorList>
            <person name="Kono N."/>
            <person name="Nakamura H."/>
            <person name="Ohtoshi R."/>
            <person name="Tomita M."/>
            <person name="Numata K."/>
            <person name="Arakawa K."/>
        </authorList>
    </citation>
    <scope>NUCLEOTIDE SEQUENCE [LARGE SCALE GENOMIC DNA]</scope>
</reference>
<dbReference type="AlphaFoldDB" id="A0A4C1TNT9"/>
<evidence type="ECO:0000313" key="2">
    <source>
        <dbReference type="EMBL" id="GBP15527.1"/>
    </source>
</evidence>
<protein>
    <submittedName>
        <fullName evidence="2">Uncharacterized protein</fullName>
    </submittedName>
</protein>
<dbReference type="EMBL" id="BGZK01000072">
    <property type="protein sequence ID" value="GBP15527.1"/>
    <property type="molecule type" value="Genomic_DNA"/>
</dbReference>
<evidence type="ECO:0000313" key="3">
    <source>
        <dbReference type="Proteomes" id="UP000299102"/>
    </source>
</evidence>
<feature type="region of interest" description="Disordered" evidence="1">
    <location>
        <begin position="87"/>
        <end position="106"/>
    </location>
</feature>
<proteinExistence type="predicted"/>
<accession>A0A4C1TNT9</accession>
<feature type="region of interest" description="Disordered" evidence="1">
    <location>
        <begin position="34"/>
        <end position="54"/>
    </location>
</feature>
<evidence type="ECO:0000256" key="1">
    <source>
        <dbReference type="SAM" id="MobiDB-lite"/>
    </source>
</evidence>
<dbReference type="Proteomes" id="UP000299102">
    <property type="component" value="Unassembled WGS sequence"/>
</dbReference>
<keyword evidence="3" id="KW-1185">Reference proteome</keyword>
<sequence>MQRDFFRRRANNREKVVPSSSAMTFLRKKKVLMSTAPRRASSGAGGRHSAKFQRGSSNVQPDLFLCIGKHSWDPALGYFSIPQPAIDHGAPLKNGNQQTPQQRRSPAEYVRIHSASTIHKDLFESMTRSLRRRLMAFRRSYRVLDPAEASLVRKTTKLHIAVLTESQARYVT</sequence>
<feature type="region of interest" description="Disordered" evidence="1">
    <location>
        <begin position="1"/>
        <end position="20"/>
    </location>
</feature>
<comment type="caution">
    <text evidence="2">The sequence shown here is derived from an EMBL/GenBank/DDBJ whole genome shotgun (WGS) entry which is preliminary data.</text>
</comment>
<name>A0A4C1TNT9_EUMVA</name>